<dbReference type="GO" id="GO:0016747">
    <property type="term" value="F:acyltransferase activity, transferring groups other than amino-acyl groups"/>
    <property type="evidence" value="ECO:0007669"/>
    <property type="project" value="TreeGrafter"/>
</dbReference>
<reference evidence="1" key="1">
    <citation type="journal article" date="2021" name="Arch. Microbiol.">
        <title>Identification and characterization of a novel carboxylesterase EstQ7 from a soil metagenomic library.</title>
        <authorList>
            <person name="Yan Z."/>
            <person name="Ding L."/>
            <person name="Zou D."/>
            <person name="Wang L."/>
            <person name="Tan Y."/>
            <person name="Guo S."/>
            <person name="Zhang Y."/>
            <person name="Xin Z."/>
        </authorList>
    </citation>
    <scope>NUCLEOTIDE SEQUENCE</scope>
</reference>
<dbReference type="InterPro" id="IPR050583">
    <property type="entry name" value="Mycobacterial_A85_antigen"/>
</dbReference>
<dbReference type="GO" id="GO:0106435">
    <property type="term" value="F:carboxylesterase activity"/>
    <property type="evidence" value="ECO:0007669"/>
    <property type="project" value="UniProtKB-EC"/>
</dbReference>
<dbReference type="EC" id="3.1.1.1" evidence="1"/>
<name>A0A8F1NJR0_9ZZZZ</name>
<proteinExistence type="predicted"/>
<organism evidence="1">
    <name type="scientific">uncultured microorganism</name>
    <dbReference type="NCBI Taxonomy" id="358574"/>
    <lineage>
        <taxon>unclassified sequences</taxon>
        <taxon>environmental samples</taxon>
    </lineage>
</organism>
<accession>A0A8F1NJR0</accession>
<dbReference type="SUPFAM" id="SSF53474">
    <property type="entry name" value="alpha/beta-Hydrolases"/>
    <property type="match status" value="1"/>
</dbReference>
<dbReference type="Pfam" id="PF00756">
    <property type="entry name" value="Esterase"/>
    <property type="match status" value="1"/>
</dbReference>
<dbReference type="AlphaFoldDB" id="A0A8F1NJR0"/>
<dbReference type="InterPro" id="IPR029058">
    <property type="entry name" value="AB_hydrolase_fold"/>
</dbReference>
<sequence length="370" mass="41486">MQLMLWPRLSRIHLAFLLITFSLGSAFAQQTAPAPGGRIVEVKIPAPSLKGNLLGDPTEQSISVYLPPGYDAAPAKRFPTLYLLHGYTGSNKAWTNPERMILPSLMNELIKSGRVQEMIVVAPNGWNAYKGGFYTNSTVNGNWEDYIYRDVVQHVDSNYRTIARAESRGIAGHSMGGYGALSLAMKHPDVFSAVYALSPCCLGMEGDFSSENPAWLKTLRLTSKDQISGTPNSFEEFYANAFVALAAAFSPNPARSPFFVDFPYQEREGRIEKNEPVFAKWRSKMPLYMVEEKKAEMLKLRGIFIDVGEKEEFSSIRITTGQFSKALSEQNIPHVFEIYAKGTHGSLIRQRLQTHVFQFFSEKLDFTNPK</sequence>
<dbReference type="EMBL" id="MW804671">
    <property type="protein sequence ID" value="QWQ57436.1"/>
    <property type="molecule type" value="Genomic_DNA"/>
</dbReference>
<evidence type="ECO:0000313" key="1">
    <source>
        <dbReference type="EMBL" id="QWQ57436.1"/>
    </source>
</evidence>
<dbReference type="InterPro" id="IPR000801">
    <property type="entry name" value="Esterase-like"/>
</dbReference>
<keyword evidence="1" id="KW-0378">Hydrolase</keyword>
<dbReference type="PANTHER" id="PTHR48098">
    <property type="entry name" value="ENTEROCHELIN ESTERASE-RELATED"/>
    <property type="match status" value="1"/>
</dbReference>
<gene>
    <name evidence="1" type="primary">estQ7</name>
</gene>
<dbReference type="Gene3D" id="3.40.50.1820">
    <property type="entry name" value="alpha/beta hydrolase"/>
    <property type="match status" value="1"/>
</dbReference>
<protein>
    <submittedName>
        <fullName evidence="1">Carboxylesterase</fullName>
        <ecNumber evidence="1">3.1.1.1</ecNumber>
    </submittedName>
</protein>
<dbReference type="PANTHER" id="PTHR48098:SF1">
    <property type="entry name" value="DIACYLGLYCEROL ACYLTRANSFERASE_MYCOLYLTRANSFERASE AG85A"/>
    <property type="match status" value="1"/>
</dbReference>